<accession>A0ABS1W779</accession>
<organism evidence="2 3">
    <name type="scientific">Legionella bononiensis</name>
    <dbReference type="NCBI Taxonomy" id="2793102"/>
    <lineage>
        <taxon>Bacteria</taxon>
        <taxon>Pseudomonadati</taxon>
        <taxon>Pseudomonadota</taxon>
        <taxon>Gammaproteobacteria</taxon>
        <taxon>Legionellales</taxon>
        <taxon>Legionellaceae</taxon>
        <taxon>Legionella</taxon>
    </lineage>
</organism>
<feature type="region of interest" description="Disordered" evidence="1">
    <location>
        <begin position="143"/>
        <end position="189"/>
    </location>
</feature>
<keyword evidence="3" id="KW-1185">Reference proteome</keyword>
<dbReference type="Proteomes" id="UP000809910">
    <property type="component" value="Unassembled WGS sequence"/>
</dbReference>
<feature type="region of interest" description="Disordered" evidence="1">
    <location>
        <begin position="1"/>
        <end position="21"/>
    </location>
</feature>
<feature type="compositionally biased region" description="Basic and acidic residues" evidence="1">
    <location>
        <begin position="153"/>
        <end position="172"/>
    </location>
</feature>
<comment type="caution">
    <text evidence="2">The sequence shown here is derived from an EMBL/GenBank/DDBJ whole genome shotgun (WGS) entry which is preliminary data.</text>
</comment>
<protein>
    <submittedName>
        <fullName evidence="2">Uncharacterized protein</fullName>
    </submittedName>
</protein>
<dbReference type="RefSeq" id="WP_203112547.1">
    <property type="nucleotide sequence ID" value="NZ_JADOBG010000022.1"/>
</dbReference>
<feature type="compositionally biased region" description="Acidic residues" evidence="1">
    <location>
        <begin position="179"/>
        <end position="189"/>
    </location>
</feature>
<gene>
    <name evidence="2" type="ORF">I5282_01320</name>
</gene>
<dbReference type="EMBL" id="JADWVN010000004">
    <property type="protein sequence ID" value="MBL7525209.1"/>
    <property type="molecule type" value="Genomic_DNA"/>
</dbReference>
<name>A0ABS1W779_9GAMM</name>
<evidence type="ECO:0000313" key="3">
    <source>
        <dbReference type="Proteomes" id="UP000809910"/>
    </source>
</evidence>
<evidence type="ECO:0000313" key="2">
    <source>
        <dbReference type="EMBL" id="MBL7525209.1"/>
    </source>
</evidence>
<reference evidence="2 3" key="1">
    <citation type="submission" date="2020-12" db="EMBL/GenBank/DDBJ databases">
        <title>WGS of Legionella: environmental sample.</title>
        <authorList>
            <person name="Cristino S."/>
            <person name="Girolamini L."/>
            <person name="Salaris S."/>
            <person name="Pascale M.R."/>
            <person name="Mazzotta M."/>
            <person name="Orsini M."/>
            <person name="Grottola A."/>
        </authorList>
    </citation>
    <scope>NUCLEOTIDE SEQUENCE [LARGE SCALE GENOMIC DNA]</scope>
    <source>
        <strain evidence="2 3">30cs62</strain>
    </source>
</reference>
<sequence>MANEKHEEHVQEFDNNASKDQKGSKLYNMLLSQVPEPYQQSALGVVTYGVGLGFSFAMGYLGDALAPNAEGTMGINVDQHMRIDSIIKTGTLNQYDEYYKQWQDIGESLFIQSVAMGKQLYNNTPGLADFLKNTVKLNTAHQEIAQSQSAPEEILRRNMEFKDRHNKSKEQSEPQIDNPEAEDSSDLRP</sequence>
<proteinExistence type="predicted"/>
<evidence type="ECO:0000256" key="1">
    <source>
        <dbReference type="SAM" id="MobiDB-lite"/>
    </source>
</evidence>